<evidence type="ECO:0000259" key="15">
    <source>
        <dbReference type="Pfam" id="PF02727"/>
    </source>
</evidence>
<evidence type="ECO:0000256" key="3">
    <source>
        <dbReference type="ARBA" id="ARBA00001947"/>
    </source>
</evidence>
<protein>
    <recommendedName>
        <fullName evidence="13">Amine oxidase</fullName>
        <ecNumber evidence="13">1.4.3.-</ecNumber>
    </recommendedName>
</protein>
<dbReference type="PANTHER" id="PTHR10638">
    <property type="entry name" value="COPPER AMINE OXIDASE"/>
    <property type="match status" value="1"/>
</dbReference>
<feature type="domain" description="Copper amine oxidase N3-terminal" evidence="16">
    <location>
        <begin position="101"/>
        <end position="194"/>
    </location>
</feature>
<feature type="active site" description="Schiff-base intermediate with substrate; via topaquinone" evidence="11">
    <location>
        <position position="399"/>
    </location>
</feature>
<dbReference type="PANTHER" id="PTHR10638:SF86">
    <property type="entry name" value="COPPER AMINE OXIDASE 1-RELATED"/>
    <property type="match status" value="1"/>
</dbReference>
<evidence type="ECO:0000256" key="2">
    <source>
        <dbReference type="ARBA" id="ARBA00001936"/>
    </source>
</evidence>
<keyword evidence="10" id="KW-0464">Manganese</keyword>
<evidence type="ECO:0000259" key="16">
    <source>
        <dbReference type="Pfam" id="PF02728"/>
    </source>
</evidence>
<dbReference type="GO" id="GO:0008131">
    <property type="term" value="F:primary methylamine oxidase activity"/>
    <property type="evidence" value="ECO:0007669"/>
    <property type="project" value="InterPro"/>
</dbReference>
<evidence type="ECO:0000256" key="4">
    <source>
        <dbReference type="ARBA" id="ARBA00007983"/>
    </source>
</evidence>
<dbReference type="InterPro" id="IPR036460">
    <property type="entry name" value="Cu_amine_oxidase_C_sf"/>
</dbReference>
<keyword evidence="18" id="KW-1185">Reference proteome</keyword>
<evidence type="ECO:0000259" key="14">
    <source>
        <dbReference type="Pfam" id="PF01179"/>
    </source>
</evidence>
<organism evidence="17 18">
    <name type="scientific">Folsomia candida</name>
    <name type="common">Springtail</name>
    <dbReference type="NCBI Taxonomy" id="158441"/>
    <lineage>
        <taxon>Eukaryota</taxon>
        <taxon>Metazoa</taxon>
        <taxon>Ecdysozoa</taxon>
        <taxon>Arthropoda</taxon>
        <taxon>Hexapoda</taxon>
        <taxon>Collembola</taxon>
        <taxon>Entomobryomorpha</taxon>
        <taxon>Isotomoidea</taxon>
        <taxon>Isotomidae</taxon>
        <taxon>Proisotominae</taxon>
        <taxon>Folsomia</taxon>
    </lineage>
</organism>
<dbReference type="InterPro" id="IPR016182">
    <property type="entry name" value="Cu_amine_oxidase_N-reg"/>
</dbReference>
<reference evidence="17 18" key="1">
    <citation type="submission" date="2015-12" db="EMBL/GenBank/DDBJ databases">
        <title>The genome of Folsomia candida.</title>
        <authorList>
            <person name="Faddeeva A."/>
            <person name="Derks M.F."/>
            <person name="Anvar Y."/>
            <person name="Smit S."/>
            <person name="Van Straalen N."/>
            <person name="Roelofs D."/>
        </authorList>
    </citation>
    <scope>NUCLEOTIDE SEQUENCE [LARGE SCALE GENOMIC DNA]</scope>
    <source>
        <strain evidence="17 18">VU population</strain>
        <tissue evidence="17">Whole body</tissue>
    </source>
</reference>
<feature type="modified residue" description="2',4',5'-topaquinone" evidence="12">
    <location>
        <position position="399"/>
    </location>
</feature>
<evidence type="ECO:0000256" key="12">
    <source>
        <dbReference type="PIRSR" id="PIRSR600269-51"/>
    </source>
</evidence>
<name>A0A226DKY1_FOLCA</name>
<dbReference type="Pfam" id="PF01179">
    <property type="entry name" value="Cu_amine_oxid"/>
    <property type="match status" value="1"/>
</dbReference>
<dbReference type="GO" id="GO:0005507">
    <property type="term" value="F:copper ion binding"/>
    <property type="evidence" value="ECO:0007669"/>
    <property type="project" value="InterPro"/>
</dbReference>
<dbReference type="AlphaFoldDB" id="A0A226DKY1"/>
<comment type="cofactor">
    <cofactor evidence="3">
        <name>Zn(2+)</name>
        <dbReference type="ChEBI" id="CHEBI:29105"/>
    </cofactor>
</comment>
<evidence type="ECO:0000256" key="6">
    <source>
        <dbReference type="ARBA" id="ARBA00022723"/>
    </source>
</evidence>
<dbReference type="EMBL" id="LNIX01000018">
    <property type="protein sequence ID" value="OXA45327.1"/>
    <property type="molecule type" value="Genomic_DNA"/>
</dbReference>
<dbReference type="GO" id="GO:0048038">
    <property type="term" value="F:quinone binding"/>
    <property type="evidence" value="ECO:0007669"/>
    <property type="project" value="InterPro"/>
</dbReference>
<dbReference type="Pfam" id="PF02727">
    <property type="entry name" value="Cu_amine_oxidN2"/>
    <property type="match status" value="1"/>
</dbReference>
<feature type="non-terminal residue" evidence="17">
    <location>
        <position position="1"/>
    </location>
</feature>
<evidence type="ECO:0000256" key="1">
    <source>
        <dbReference type="ARBA" id="ARBA00001935"/>
    </source>
</evidence>
<dbReference type="SUPFAM" id="SSF49998">
    <property type="entry name" value="Amine oxidase catalytic domain"/>
    <property type="match status" value="1"/>
</dbReference>
<dbReference type="STRING" id="158441.A0A226DKY1"/>
<feature type="domain" description="Copper amine oxidase catalytic" evidence="14">
    <location>
        <begin position="238"/>
        <end position="650"/>
    </location>
</feature>
<comment type="similarity">
    <text evidence="4 13">Belongs to the copper/topaquinone oxidase family.</text>
</comment>
<proteinExistence type="inferred from homology"/>
<evidence type="ECO:0000256" key="11">
    <source>
        <dbReference type="PIRSR" id="PIRSR600269-50"/>
    </source>
</evidence>
<keyword evidence="9 13" id="KW-0186">Copper</keyword>
<comment type="caution">
    <text evidence="17">The sequence shown here is derived from an EMBL/GenBank/DDBJ whole genome shotgun (WGS) entry which is preliminary data.</text>
</comment>
<dbReference type="Gene3D" id="3.10.450.40">
    <property type="match status" value="2"/>
</dbReference>
<evidence type="ECO:0000256" key="13">
    <source>
        <dbReference type="RuleBase" id="RU000672"/>
    </source>
</evidence>
<evidence type="ECO:0000256" key="5">
    <source>
        <dbReference type="ARBA" id="ARBA00011738"/>
    </source>
</evidence>
<evidence type="ECO:0000256" key="8">
    <source>
        <dbReference type="ARBA" id="ARBA00023002"/>
    </source>
</evidence>
<evidence type="ECO:0000313" key="17">
    <source>
        <dbReference type="EMBL" id="OXA45327.1"/>
    </source>
</evidence>
<evidence type="ECO:0000256" key="9">
    <source>
        <dbReference type="ARBA" id="ARBA00023008"/>
    </source>
</evidence>
<feature type="domain" description="Copper amine oxidase N2-terminal" evidence="15">
    <location>
        <begin position="3"/>
        <end position="90"/>
    </location>
</feature>
<comment type="PTM">
    <text evidence="12 13">Topaquinone (TPQ) is generated by copper-dependent autoxidation of a specific tyrosyl residue.</text>
</comment>
<comment type="cofactor">
    <cofactor evidence="2">
        <name>Mn(2+)</name>
        <dbReference type="ChEBI" id="CHEBI:29035"/>
    </cofactor>
</comment>
<dbReference type="InterPro" id="IPR000269">
    <property type="entry name" value="Cu_amine_oxidase"/>
</dbReference>
<dbReference type="GO" id="GO:0009308">
    <property type="term" value="P:amine metabolic process"/>
    <property type="evidence" value="ECO:0007669"/>
    <property type="project" value="UniProtKB-UniRule"/>
</dbReference>
<accession>A0A226DKY1</accession>
<keyword evidence="7 11" id="KW-0801">TPQ</keyword>
<dbReference type="InterPro" id="IPR015798">
    <property type="entry name" value="Cu_amine_oxidase_C"/>
</dbReference>
<gene>
    <name evidence="17" type="ORF">Fcan01_20100</name>
</gene>
<dbReference type="Gene3D" id="2.70.98.20">
    <property type="entry name" value="Copper amine oxidase, catalytic domain"/>
    <property type="match status" value="1"/>
</dbReference>
<dbReference type="EC" id="1.4.3.-" evidence="13"/>
<evidence type="ECO:0000313" key="18">
    <source>
        <dbReference type="Proteomes" id="UP000198287"/>
    </source>
</evidence>
<dbReference type="InterPro" id="IPR015800">
    <property type="entry name" value="Cu_amine_oxidase_N2"/>
</dbReference>
<evidence type="ECO:0000256" key="7">
    <source>
        <dbReference type="ARBA" id="ARBA00022772"/>
    </source>
</evidence>
<comment type="cofactor">
    <cofactor evidence="1">
        <name>Cu cation</name>
        <dbReference type="ChEBI" id="CHEBI:23378"/>
    </cofactor>
</comment>
<comment type="cofactor">
    <cofactor evidence="13">
        <name>Cu cation</name>
        <dbReference type="ChEBI" id="CHEBI:23378"/>
    </cofactor>
    <text evidence="13">Contains 1 topaquinone per subunit.</text>
</comment>
<dbReference type="Proteomes" id="UP000198287">
    <property type="component" value="Unassembled WGS sequence"/>
</dbReference>
<evidence type="ECO:0000256" key="10">
    <source>
        <dbReference type="ARBA" id="ARBA00023211"/>
    </source>
</evidence>
<feature type="active site" description="Proton acceptor" evidence="11">
    <location>
        <position position="314"/>
    </location>
</feature>
<keyword evidence="6 13" id="KW-0479">Metal-binding</keyword>
<dbReference type="OrthoDB" id="5379943at2759"/>
<dbReference type="Pfam" id="PF02728">
    <property type="entry name" value="Cu_amine_oxidN3"/>
    <property type="match status" value="1"/>
</dbReference>
<dbReference type="SUPFAM" id="SSF54416">
    <property type="entry name" value="Amine oxidase N-terminal region"/>
    <property type="match status" value="2"/>
</dbReference>
<sequence length="660" mass="73783">KNHPLDPLSPTEIALASKLIRSYFVSSHPVLYFSTVTLKEPAKSLLLNAFLDDATPPHFITRHAFANVMDPVTETGYEVVVDLTRKKVTSVVKLDPGTQPMYAIDEDPDINAVLLADPQVQLRLAAIGLTNLSMVAPLYWDFGYLGDRPEYLEKRVVQVFFSFQNVRNDNHYAHPLGFVAIVDILAKTMLAIEDLPTTLGFQPSSAPFGDTSAPFMMANYDPTLLPADSFRKNLRPTTVSQSGGPSYKVNGYQVEWQKWKFRVGFNSREGLVLHNINYNDKGHVRPLIYRAALSELFVAYGDPRPPFHRKMAFDAGQYGVGQSTHQIRPTADCKAGSIHFFDMTVSNKAGLPVTIPAAVCMYEDDIGPLMKKYNPRDRRAYVVRNQRLVISFTSGLGNYDYEWKWIFHLDASIRMEVNLHGIDNPTFVSNLGTDRPETPIHGTLLTHTPGILAQNHQHFFAVRIDTEIDGNENSVAMVDVVPDGPTGSPQNPYGNGFRAVNTLLKTSSQAHACANQERARSWHIYGNLSRLHPFSHTPMGYRLVAENPIYLMMQRDSPIHPKCGFVDHTVWVTPYAEDQLFAGGVYLNNSGLPAWVAAAPNASLVETDLVLWHVFGLTHIPRVEDFSVMSTESAGFWLKPVNFFLENPALDVPSFLHIQS</sequence>
<comment type="subunit">
    <text evidence="5">Homodimer.</text>
</comment>
<dbReference type="InterPro" id="IPR015802">
    <property type="entry name" value="Cu_amine_oxidase_N3"/>
</dbReference>
<keyword evidence="8 13" id="KW-0560">Oxidoreductase</keyword>